<dbReference type="Pfam" id="PF01391">
    <property type="entry name" value="Collagen"/>
    <property type="match status" value="1"/>
</dbReference>
<organism evidence="3 4">
    <name type="scientific">Heterorhabditis bacteriophora</name>
    <name type="common">Entomopathogenic nematode worm</name>
    <dbReference type="NCBI Taxonomy" id="37862"/>
    <lineage>
        <taxon>Eukaryota</taxon>
        <taxon>Metazoa</taxon>
        <taxon>Ecdysozoa</taxon>
        <taxon>Nematoda</taxon>
        <taxon>Chromadorea</taxon>
        <taxon>Rhabditida</taxon>
        <taxon>Rhabditina</taxon>
        <taxon>Rhabditomorpha</taxon>
        <taxon>Strongyloidea</taxon>
        <taxon>Heterorhabditidae</taxon>
        <taxon>Heterorhabditis</taxon>
    </lineage>
</organism>
<keyword evidence="3" id="KW-1185">Reference proteome</keyword>
<dbReference type="Proteomes" id="UP000095283">
    <property type="component" value="Unplaced"/>
</dbReference>
<accession>A0A1I7WTQ1</accession>
<protein>
    <submittedName>
        <fullName evidence="4">Collagen IV NC1 domain-containing protein</fullName>
    </submittedName>
</protein>
<reference evidence="4" key="1">
    <citation type="submission" date="2016-11" db="UniProtKB">
        <authorList>
            <consortium name="WormBaseParasite"/>
        </authorList>
    </citation>
    <scope>IDENTIFICATION</scope>
</reference>
<feature type="region of interest" description="Disordered" evidence="2">
    <location>
        <begin position="1"/>
        <end position="51"/>
    </location>
</feature>
<evidence type="ECO:0000256" key="2">
    <source>
        <dbReference type="SAM" id="MobiDB-lite"/>
    </source>
</evidence>
<sequence length="72" mass="7681">MNEYGINPRCPSGLPGPRGKQGSDGEEGRPGQHGKPGQAGLMGPPGNDGLRLISAINEQNLHYKRVESNHHN</sequence>
<dbReference type="WBParaSite" id="Hba_08553">
    <property type="protein sequence ID" value="Hba_08553"/>
    <property type="gene ID" value="Hba_08553"/>
</dbReference>
<evidence type="ECO:0000313" key="4">
    <source>
        <dbReference type="WBParaSite" id="Hba_08553"/>
    </source>
</evidence>
<keyword evidence="1" id="KW-0677">Repeat</keyword>
<evidence type="ECO:0000313" key="3">
    <source>
        <dbReference type="Proteomes" id="UP000095283"/>
    </source>
</evidence>
<evidence type="ECO:0000256" key="1">
    <source>
        <dbReference type="ARBA" id="ARBA00022737"/>
    </source>
</evidence>
<proteinExistence type="predicted"/>
<dbReference type="InterPro" id="IPR008160">
    <property type="entry name" value="Collagen"/>
</dbReference>
<feature type="compositionally biased region" description="Basic and acidic residues" evidence="2">
    <location>
        <begin position="21"/>
        <end position="30"/>
    </location>
</feature>
<dbReference type="AlphaFoldDB" id="A0A1I7WTQ1"/>
<name>A0A1I7WTQ1_HETBA</name>